<evidence type="ECO:0000259" key="2">
    <source>
        <dbReference type="Pfam" id="PF02470"/>
    </source>
</evidence>
<dbReference type="KEGG" id="plei:Q9312_15805"/>
<dbReference type="GO" id="GO:0005548">
    <property type="term" value="F:phospholipid transporter activity"/>
    <property type="evidence" value="ECO:0007669"/>
    <property type="project" value="TreeGrafter"/>
</dbReference>
<dbReference type="AlphaFoldDB" id="A0AA51RSB3"/>
<evidence type="ECO:0000313" key="4">
    <source>
        <dbReference type="Proteomes" id="UP001239782"/>
    </source>
</evidence>
<dbReference type="PANTHER" id="PTHR33371">
    <property type="entry name" value="INTERMEMBRANE PHOSPHOLIPID TRANSPORT SYSTEM BINDING PROTEIN MLAD-RELATED"/>
    <property type="match status" value="1"/>
</dbReference>
<feature type="domain" description="Mce/MlaD" evidence="2">
    <location>
        <begin position="39"/>
        <end position="114"/>
    </location>
</feature>
<reference evidence="3 4" key="1">
    <citation type="submission" date="2023-08" db="EMBL/GenBank/DDBJ databases">
        <title>Pleionea litopenaei sp. nov., isolated from stomach of juvenile Litopenaeus vannamei.</title>
        <authorList>
            <person name="Rho A.M."/>
            <person name="Hwang C.Y."/>
        </authorList>
    </citation>
    <scope>NUCLEOTIDE SEQUENCE [LARGE SCALE GENOMIC DNA]</scope>
    <source>
        <strain evidence="3 4">HL-JVS1</strain>
    </source>
</reference>
<dbReference type="PANTHER" id="PTHR33371:SF4">
    <property type="entry name" value="INTERMEMBRANE PHOSPHOLIPID TRANSPORT SYSTEM BINDING PROTEIN MLAD"/>
    <property type="match status" value="1"/>
</dbReference>
<name>A0AA51RSB3_9GAMM</name>
<evidence type="ECO:0000256" key="1">
    <source>
        <dbReference type="SAM" id="Phobius"/>
    </source>
</evidence>
<evidence type="ECO:0000313" key="3">
    <source>
        <dbReference type="EMBL" id="WMS86685.1"/>
    </source>
</evidence>
<gene>
    <name evidence="3" type="primary">mlaD</name>
    <name evidence="3" type="ORF">Q9312_15805</name>
</gene>
<keyword evidence="4" id="KW-1185">Reference proteome</keyword>
<feature type="transmembrane region" description="Helical" evidence="1">
    <location>
        <begin position="6"/>
        <end position="26"/>
    </location>
</feature>
<keyword evidence="1" id="KW-0472">Membrane</keyword>
<dbReference type="InterPro" id="IPR052336">
    <property type="entry name" value="MlaD_Phospholipid_Transporter"/>
</dbReference>
<dbReference type="Pfam" id="PF02470">
    <property type="entry name" value="MlaD"/>
    <property type="match status" value="1"/>
</dbReference>
<dbReference type="Proteomes" id="UP001239782">
    <property type="component" value="Chromosome"/>
</dbReference>
<dbReference type="EMBL" id="CP133548">
    <property type="protein sequence ID" value="WMS86685.1"/>
    <property type="molecule type" value="Genomic_DNA"/>
</dbReference>
<dbReference type="InterPro" id="IPR030970">
    <property type="entry name" value="ABC_MlaD"/>
</dbReference>
<accession>A0AA51RSB3</accession>
<dbReference type="RefSeq" id="WP_309201830.1">
    <property type="nucleotide sequence ID" value="NZ_CP133548.1"/>
</dbReference>
<keyword evidence="1" id="KW-0812">Transmembrane</keyword>
<protein>
    <submittedName>
        <fullName evidence="3">Outer membrane lipid asymmetry maintenance protein MlaD</fullName>
    </submittedName>
</protein>
<organism evidence="3 4">
    <name type="scientific">Pleionea litopenaei</name>
    <dbReference type="NCBI Taxonomy" id="3070815"/>
    <lineage>
        <taxon>Bacteria</taxon>
        <taxon>Pseudomonadati</taxon>
        <taxon>Pseudomonadota</taxon>
        <taxon>Gammaproteobacteria</taxon>
        <taxon>Oceanospirillales</taxon>
        <taxon>Pleioneaceae</taxon>
        <taxon>Pleionea</taxon>
    </lineage>
</organism>
<dbReference type="InterPro" id="IPR003399">
    <property type="entry name" value="Mce/MlaD"/>
</dbReference>
<proteinExistence type="predicted"/>
<keyword evidence="1" id="KW-1133">Transmembrane helix</keyword>
<sequence length="151" mass="16719">MNKLKLEFFVGLFVLSGVVAISYMAIRMGDIGLFEQQGYYELVGRFDSVSGLKEGAAVEMSGVKVGRVKRIEFDRERFQAVVTMEVPDGIELSTDSVASIRTSGIIGDKYIKVSIGGEEEILQPGDQFEQTESSLDIEELISRFVFSSDDQ</sequence>
<dbReference type="NCBIfam" id="TIGR04430">
    <property type="entry name" value="OM_asym_MlaD"/>
    <property type="match status" value="1"/>
</dbReference>
<dbReference type="GO" id="GO:0005543">
    <property type="term" value="F:phospholipid binding"/>
    <property type="evidence" value="ECO:0007669"/>
    <property type="project" value="TreeGrafter"/>
</dbReference>